<accession>A0A8R1YME7</accession>
<sequence length="116" mass="13822">MSLAEEEDLEPYVRRRVEKSEERKRAMGMSEEEENALRSSINSRERKRMHDLNDAMEDLRSVLPYFKDASNRRMSKISTLILATNWIRHLNKANESLQKKLDELSIQNEQREVKNE</sequence>
<dbReference type="SUPFAM" id="SSF47459">
    <property type="entry name" value="HLH, helix-loop-helix DNA-binding domain"/>
    <property type="match status" value="1"/>
</dbReference>
<evidence type="ECO:0000256" key="1">
    <source>
        <dbReference type="SAM" id="Coils"/>
    </source>
</evidence>
<dbReference type="GO" id="GO:0005634">
    <property type="term" value="C:nucleus"/>
    <property type="evidence" value="ECO:0000318"/>
    <property type="project" value="GO_Central"/>
</dbReference>
<dbReference type="InterPro" id="IPR036638">
    <property type="entry name" value="HLH_DNA-bd_sf"/>
</dbReference>
<dbReference type="SMART" id="SM00353">
    <property type="entry name" value="HLH"/>
    <property type="match status" value="1"/>
</dbReference>
<evidence type="ECO:0000313" key="3">
    <source>
        <dbReference type="EnsemblMetazoa" id="PPA33189.1"/>
    </source>
</evidence>
<feature type="compositionally biased region" description="Acidic residues" evidence="2">
    <location>
        <begin position="1"/>
        <end position="10"/>
    </location>
</feature>
<dbReference type="GO" id="GO:0061564">
    <property type="term" value="P:axon development"/>
    <property type="evidence" value="ECO:0000318"/>
    <property type="project" value="GO_Central"/>
</dbReference>
<accession>A0A2A6BKJ6</accession>
<dbReference type="GO" id="GO:0000981">
    <property type="term" value="F:DNA-binding transcription factor activity, RNA polymerase II-specific"/>
    <property type="evidence" value="ECO:0000318"/>
    <property type="project" value="GO_Central"/>
</dbReference>
<dbReference type="AlphaFoldDB" id="A0A2A6BKJ6"/>
<proteinExistence type="predicted"/>
<gene>
    <name evidence="3" type="primary">WBGene00206049</name>
</gene>
<dbReference type="InterPro" id="IPR011598">
    <property type="entry name" value="bHLH_dom"/>
</dbReference>
<dbReference type="Gene3D" id="4.10.280.10">
    <property type="entry name" value="Helix-loop-helix DNA-binding domain"/>
    <property type="match status" value="1"/>
</dbReference>
<dbReference type="PANTHER" id="PTHR19290:SF164">
    <property type="entry name" value="BHLH DOMAIN-CONTAINING PROTEIN"/>
    <property type="match status" value="1"/>
</dbReference>
<dbReference type="Proteomes" id="UP000005239">
    <property type="component" value="Unassembled WGS sequence"/>
</dbReference>
<dbReference type="PROSITE" id="PS50888">
    <property type="entry name" value="BHLH"/>
    <property type="match status" value="1"/>
</dbReference>
<dbReference type="CDD" id="cd11390">
    <property type="entry name" value="bHLH_TS"/>
    <property type="match status" value="1"/>
</dbReference>
<dbReference type="InterPro" id="IPR050359">
    <property type="entry name" value="bHLH_transcription_factors"/>
</dbReference>
<dbReference type="Pfam" id="PF00010">
    <property type="entry name" value="HLH"/>
    <property type="match status" value="1"/>
</dbReference>
<dbReference type="OrthoDB" id="10011855at2759"/>
<keyword evidence="4" id="KW-1185">Reference proteome</keyword>
<feature type="compositionally biased region" description="Basic and acidic residues" evidence="2">
    <location>
        <begin position="11"/>
        <end position="25"/>
    </location>
</feature>
<protein>
    <submittedName>
        <fullName evidence="3">Hlh-16</fullName>
    </submittedName>
</protein>
<dbReference type="PANTHER" id="PTHR19290">
    <property type="entry name" value="BASIC HELIX-LOOP-HELIX PROTEIN NEUROGENIN-RELATED"/>
    <property type="match status" value="1"/>
</dbReference>
<dbReference type="EnsemblMetazoa" id="PPA33189.1">
    <property type="protein sequence ID" value="PPA33189.1"/>
    <property type="gene ID" value="WBGene00206049"/>
</dbReference>
<keyword evidence="1" id="KW-0175">Coiled coil</keyword>
<reference evidence="4" key="1">
    <citation type="journal article" date="2008" name="Nat. Genet.">
        <title>The Pristionchus pacificus genome provides a unique perspective on nematode lifestyle and parasitism.</title>
        <authorList>
            <person name="Dieterich C."/>
            <person name="Clifton S.W."/>
            <person name="Schuster L.N."/>
            <person name="Chinwalla A."/>
            <person name="Delehaunty K."/>
            <person name="Dinkelacker I."/>
            <person name="Fulton L."/>
            <person name="Fulton R."/>
            <person name="Godfrey J."/>
            <person name="Minx P."/>
            <person name="Mitreva M."/>
            <person name="Roeseler W."/>
            <person name="Tian H."/>
            <person name="Witte H."/>
            <person name="Yang S.P."/>
            <person name="Wilson R.K."/>
            <person name="Sommer R.J."/>
        </authorList>
    </citation>
    <scope>NUCLEOTIDE SEQUENCE [LARGE SCALE GENOMIC DNA]</scope>
    <source>
        <strain evidence="4">PS312</strain>
    </source>
</reference>
<dbReference type="GO" id="GO:0007423">
    <property type="term" value="P:sensory organ development"/>
    <property type="evidence" value="ECO:0000318"/>
    <property type="project" value="GO_Central"/>
</dbReference>
<feature type="coiled-coil region" evidence="1">
    <location>
        <begin position="87"/>
        <end position="114"/>
    </location>
</feature>
<dbReference type="GO" id="GO:0046983">
    <property type="term" value="F:protein dimerization activity"/>
    <property type="evidence" value="ECO:0007669"/>
    <property type="project" value="InterPro"/>
</dbReference>
<feature type="region of interest" description="Disordered" evidence="2">
    <location>
        <begin position="1"/>
        <end position="48"/>
    </location>
</feature>
<name>A0A2A6BKJ6_PRIPA</name>
<organism evidence="3 4">
    <name type="scientific">Pristionchus pacificus</name>
    <name type="common">Parasitic nematode worm</name>
    <dbReference type="NCBI Taxonomy" id="54126"/>
    <lineage>
        <taxon>Eukaryota</taxon>
        <taxon>Metazoa</taxon>
        <taxon>Ecdysozoa</taxon>
        <taxon>Nematoda</taxon>
        <taxon>Chromadorea</taxon>
        <taxon>Rhabditida</taxon>
        <taxon>Rhabditina</taxon>
        <taxon>Diplogasteromorpha</taxon>
        <taxon>Diplogasteroidea</taxon>
        <taxon>Neodiplogasteridae</taxon>
        <taxon>Pristionchus</taxon>
    </lineage>
</organism>
<dbReference type="GO" id="GO:0045944">
    <property type="term" value="P:positive regulation of transcription by RNA polymerase II"/>
    <property type="evidence" value="ECO:0000318"/>
    <property type="project" value="GO_Central"/>
</dbReference>
<evidence type="ECO:0000256" key="2">
    <source>
        <dbReference type="SAM" id="MobiDB-lite"/>
    </source>
</evidence>
<reference evidence="3" key="2">
    <citation type="submission" date="2022-06" db="UniProtKB">
        <authorList>
            <consortium name="EnsemblMetazoa"/>
        </authorList>
    </citation>
    <scope>IDENTIFICATION</scope>
    <source>
        <strain evidence="3">PS312</strain>
    </source>
</reference>
<evidence type="ECO:0000313" key="4">
    <source>
        <dbReference type="Proteomes" id="UP000005239"/>
    </source>
</evidence>
<dbReference type="GO" id="GO:0070888">
    <property type="term" value="F:E-box binding"/>
    <property type="evidence" value="ECO:0000318"/>
    <property type="project" value="GO_Central"/>
</dbReference>